<reference evidence="4" key="6">
    <citation type="journal article" date="2012" name="J. Invertebr. Pathol.">
        <title>Analysis of a naturally-occurring deletion mutant of Spodoptera frugiperda multiple nucleopolyhedrovirus reveals sf58 as a new per os infectivity factor of lepidopteran-infecting baculoviruses.</title>
        <authorList>
            <person name="Simon O."/>
            <person name="Palma L."/>
            <person name="Williams T."/>
            <person name="Lopez-Ferber M."/>
            <person name="Caballero P."/>
        </authorList>
    </citation>
    <scope>NUCLEOTIDE SEQUENCE</scope>
    <source>
        <strain evidence="4">Nicaraguan</strain>
    </source>
</reference>
<reference evidence="5" key="7">
    <citation type="submission" date="2013-11" db="EMBL/GenBank/DDBJ databases">
        <authorList>
            <person name="Hoang H.T."/>
            <person name="Killian M.L."/>
            <person name="Madson D.M."/>
            <person name="Arruda P.H.E."/>
            <person name="Sun D."/>
            <person name="Schwartz K.J."/>
            <person name="Yoon K."/>
        </authorList>
    </citation>
    <scope>NUCLEOTIDE SEQUENCE</scope>
    <source>
        <strain evidence="5">Colombian</strain>
    </source>
</reference>
<dbReference type="Proteomes" id="UP000204663">
    <property type="component" value="Segment"/>
</dbReference>
<dbReference type="EMBL" id="EF035042">
    <property type="protein sequence ID" value="ABM45722.1"/>
    <property type="molecule type" value="Genomic_DNA"/>
</dbReference>
<protein>
    <submittedName>
        <fullName evidence="9">Sf11</fullName>
    </submittedName>
</protein>
<keyword evidence="11" id="KW-1185">Reference proteome</keyword>
<dbReference type="EMBL" id="MK503924">
    <property type="protein sequence ID" value="QED40067.1"/>
    <property type="molecule type" value="Genomic_DNA"/>
</dbReference>
<dbReference type="KEGG" id="vg:5176137"/>
<reference evidence="2" key="3">
    <citation type="journal article" date="2008" name="J. Gen. Virol.">
        <title>Analysis of the genome of Spodoptera frugiperda nucleopolyhedrovirus (SfMNPV-19) and of the high genomic heterogeneity in group II nucleopolyhedroviruses.</title>
        <authorList>
            <person name="Wolff J.L."/>
            <person name="Valicente F.H."/>
            <person name="Martins R."/>
            <person name="Oliveira J.V."/>
            <person name="Zanotto P.M."/>
        </authorList>
    </citation>
    <scope>NUCLEOTIDE SEQUENCE</scope>
    <source>
        <strain evidence="2">19</strain>
    </source>
</reference>
<dbReference type="EMBL" id="EU258200">
    <property type="protein sequence ID" value="ACA02568.1"/>
    <property type="molecule type" value="Genomic_DNA"/>
</dbReference>
<evidence type="ECO:0000313" key="7">
    <source>
        <dbReference type="EMBL" id="QED40067.1"/>
    </source>
</evidence>
<evidence type="ECO:0000313" key="1">
    <source>
        <dbReference type="EMBL" id="ABM45722.1"/>
    </source>
</evidence>
<reference evidence="1 11" key="2">
    <citation type="journal article" date="2008" name="J. Gen. Virol.">
        <title>Genomic sequence analysis of a fast-killing isolate of Spodoptera frugiperda multiple nucleopolyhedrovirus.</title>
        <authorList>
            <person name="Harrison R.L."/>
            <person name="Puttler B."/>
            <person name="Popham H.J."/>
        </authorList>
    </citation>
    <scope>NUCLEOTIDE SEQUENCE [LARGE SCALE GENOMIC DNA]</scope>
    <source>
        <strain evidence="1">3AP2</strain>
    </source>
</reference>
<evidence type="ECO:0000313" key="2">
    <source>
        <dbReference type="EMBL" id="ACA02568.1"/>
    </source>
</evidence>
<reference evidence="1" key="4">
    <citation type="submission" date="2009-09" db="EMBL/GenBank/DDBJ databases">
        <authorList>
            <person name="Harrison R.L."/>
            <person name="Puttler B."/>
            <person name="Popham H.J."/>
        </authorList>
    </citation>
    <scope>NUCLEOTIDE SEQUENCE</scope>
    <source>
        <strain evidence="1">3AP2</strain>
    </source>
</reference>
<reference evidence="5" key="8">
    <citation type="journal article" date="2015" name="BMC Genomics">
        <title>Evidence of recent interspecies horizontal gene transfer regarding nucleopolyhedrovirus infection of Spodoptera frugiperda.</title>
        <authorList>
            <person name="Barrera G.P."/>
            <person name="Belaich M.N."/>
            <person name="Patarroyo M.A."/>
            <person name="Villamizar L.F."/>
            <person name="Ghiringhelli P.D."/>
        </authorList>
    </citation>
    <scope>NUCLEOTIDE SEQUENCE</scope>
    <source>
        <strain evidence="5">Colombian</strain>
    </source>
</reference>
<dbReference type="EMBL" id="MK503925">
    <property type="protein sequence ID" value="QED40211.1"/>
    <property type="molecule type" value="Genomic_DNA"/>
</dbReference>
<dbReference type="EMBL" id="MZ292981">
    <property type="protein sequence ID" value="QWS70930.1"/>
    <property type="molecule type" value="Genomic_DNA"/>
</dbReference>
<evidence type="ECO:0000313" key="9">
    <source>
        <dbReference type="EMBL" id="QRN46123.1"/>
    </source>
</evidence>
<evidence type="ECO:0000313" key="8">
    <source>
        <dbReference type="EMBL" id="QED40211.1"/>
    </source>
</evidence>
<evidence type="ECO:0000313" key="3">
    <source>
        <dbReference type="EMBL" id="ADV91242.1"/>
    </source>
</evidence>
<organism evidence="1 11">
    <name type="scientific">Spodoptera frugiperda nuclear polyhedrosis virus</name>
    <name type="common">SfNPV</name>
    <dbReference type="NCBI Taxonomy" id="10455"/>
    <lineage>
        <taxon>Viruses</taxon>
        <taxon>Viruses incertae sedis</taxon>
        <taxon>Naldaviricetes</taxon>
        <taxon>Lefavirales</taxon>
        <taxon>Baculoviridae</taxon>
        <taxon>Alphabaculovirus</taxon>
        <taxon>Alphabaculovirus spofrugiperdae</taxon>
    </lineage>
</organism>
<evidence type="ECO:0000313" key="10">
    <source>
        <dbReference type="EMBL" id="QWS70930.1"/>
    </source>
</evidence>
<accession>A1YJ01</accession>
<evidence type="ECO:0000313" key="5">
    <source>
        <dbReference type="EMBL" id="AIW01422.1"/>
    </source>
</evidence>
<gene>
    <name evidence="10" type="primary">hypothetical protein</name>
    <name evidence="3" type="ORF">Sf11</name>
</gene>
<reference evidence="3" key="5">
    <citation type="journal article" date="2011" name="J. Invertebr. Pathol.">
        <title>Sequence comparison between three geographically distinct Spodoptera frugiperda multiple nucleopolyhedrovirus isolates: Detecting positively selected genes.</title>
        <authorList>
            <person name="Simon O."/>
            <person name="Palma L."/>
            <person name="Beperet I."/>
            <person name="Munoz D."/>
            <person name="Lopez-Ferber M."/>
            <person name="Caballero P."/>
            <person name="Williams T."/>
        </authorList>
    </citation>
    <scope>NUCLEOTIDE SEQUENCE</scope>
    <source>
        <strain evidence="3">Nicaraguan</strain>
    </source>
</reference>
<evidence type="ECO:0000313" key="4">
    <source>
        <dbReference type="EMBL" id="AFH58957.1"/>
    </source>
</evidence>
<reference evidence="10" key="11">
    <citation type="submission" date="2021-05" db="EMBL/GenBank/DDBJ databases">
        <title>Genome sequence of the Spodoptera frugiperda multiple nucleopolyhedrovirus (SfMNPV) isolated from the fall armyworm, Spodoptera frugiperda, in Nigeria, Africa.</title>
        <authorList>
            <person name="Wennmann J.T."/>
            <person name="Tepa-Yotto G.T."/>
            <person name="Jehle J.A."/>
            <person name="Goergen G."/>
        </authorList>
    </citation>
    <scope>NUCLEOTIDE SEQUENCE</scope>
    <source>
        <strain evidence="10">KA1</strain>
    </source>
</reference>
<dbReference type="EMBL" id="JF899325">
    <property type="protein sequence ID" value="AFH58957.1"/>
    <property type="molecule type" value="Genomic_DNA"/>
</dbReference>
<dbReference type="EMBL" id="MK503923">
    <property type="protein sequence ID" value="QED39924.1"/>
    <property type="molecule type" value="Genomic_DNA"/>
</dbReference>
<reference evidence="6" key="9">
    <citation type="submission" date="2019-02" db="EMBL/GenBank/DDBJ databases">
        <title>Genetic diversity of Spodoptera frugiperda multiple nucleopolyhedovirus and pathogenicity against corn- and rice-strain S. frugiperda larvae.</title>
        <authorList>
            <person name="Harrison R.L."/>
            <person name="Rowley D.L."/>
            <person name="Popham H.J."/>
        </authorList>
    </citation>
    <scope>NUCLEOTIDE SEQUENCE</scope>
    <source>
        <strain evidence="8">IIBBL BCIPV 1197</strain>
        <strain evidence="6">IIBBL BCIPV 281</strain>
        <strain evidence="7">IIBBL BCIPV 459</strain>
    </source>
</reference>
<sequence length="52" mass="6002">MLSVRGQDCEHHLQDRSFIPSRTTLSLIEHNHCTDNPFRVINVNARNVTKVT</sequence>
<evidence type="ECO:0000313" key="11">
    <source>
        <dbReference type="Proteomes" id="UP000204663"/>
    </source>
</evidence>
<dbReference type="EMBL" id="HM595733">
    <property type="protein sequence ID" value="ADV91242.1"/>
    <property type="molecule type" value="Genomic_DNA"/>
</dbReference>
<dbReference type="EMBL" id="KF891883">
    <property type="protein sequence ID" value="AIW01422.1"/>
    <property type="molecule type" value="Genomic_DNA"/>
</dbReference>
<name>A1YJ01_NPVSF</name>
<organismHost>
    <name type="scientific">Lepidoptera</name>
    <name type="common">moths &amp; butterflies</name>
    <dbReference type="NCBI Taxonomy" id="7088"/>
</organismHost>
<reference evidence="2" key="1">
    <citation type="submission" date="2007-10" db="EMBL/GenBank/DDBJ databases">
        <authorList>
            <person name="Wolff J.L.C."/>
            <person name="Valicente F.H."/>
            <person name="Oliveira J.V.C."/>
            <person name="Zanotto P.M.A."/>
        </authorList>
    </citation>
    <scope>NUCLEOTIDE SEQUENCE</scope>
    <source>
        <strain evidence="2">19</strain>
    </source>
</reference>
<evidence type="ECO:0000313" key="6">
    <source>
        <dbReference type="EMBL" id="QED39924.1"/>
    </source>
</evidence>
<dbReference type="RefSeq" id="YP_001036303.1">
    <property type="nucleotide sequence ID" value="NC_009011.2"/>
</dbReference>
<reference evidence="9" key="10">
    <citation type="journal article" date="2021" name="Infect. Genet. Evol.">
        <title>Genomic diversity in a population of Spodoptera frugiperda nucleopolyhedrovirus.</title>
        <authorList>
            <person name="Masson T."/>
            <person name="Fabre M.L."/>
            <person name="Pidre M.L."/>
            <person name="Niz J.M."/>
            <person name="Berretta M.F."/>
            <person name="Romanowski V."/>
            <person name="Ferrelli M.L."/>
        </authorList>
    </citation>
    <scope>NUCLEOTIDE SEQUENCE</scope>
    <source>
        <strain evidence="9">ARG-M</strain>
    </source>
</reference>
<proteinExistence type="predicted"/>
<dbReference type="EMBL" id="MW162628">
    <property type="protein sequence ID" value="QRN46123.1"/>
    <property type="molecule type" value="Genomic_DNA"/>
</dbReference>